<reference evidence="2" key="1">
    <citation type="journal article" date="2020" name="Fungal Divers.">
        <title>Resolving the Mortierellaceae phylogeny through synthesis of multi-gene phylogenetics and phylogenomics.</title>
        <authorList>
            <person name="Vandepol N."/>
            <person name="Liber J."/>
            <person name="Desiro A."/>
            <person name="Na H."/>
            <person name="Kennedy M."/>
            <person name="Barry K."/>
            <person name="Grigoriev I.V."/>
            <person name="Miller A.N."/>
            <person name="O'Donnell K."/>
            <person name="Stajich J.E."/>
            <person name="Bonito G."/>
        </authorList>
    </citation>
    <scope>NUCLEOTIDE SEQUENCE</scope>
    <source>
        <strain evidence="2">REB-010B</strain>
    </source>
</reference>
<evidence type="ECO:0000313" key="3">
    <source>
        <dbReference type="Proteomes" id="UP000738325"/>
    </source>
</evidence>
<gene>
    <name evidence="2" type="ORF">BGZ99_010412</name>
</gene>
<evidence type="ECO:0000313" key="2">
    <source>
        <dbReference type="EMBL" id="KAG0311060.1"/>
    </source>
</evidence>
<dbReference type="AlphaFoldDB" id="A0A9P6UMA1"/>
<dbReference type="OrthoDB" id="5537330at2759"/>
<accession>A0A9P6UMA1</accession>
<organism evidence="2 3">
    <name type="scientific">Dissophora globulifera</name>
    <dbReference type="NCBI Taxonomy" id="979702"/>
    <lineage>
        <taxon>Eukaryota</taxon>
        <taxon>Fungi</taxon>
        <taxon>Fungi incertae sedis</taxon>
        <taxon>Mucoromycota</taxon>
        <taxon>Mortierellomycotina</taxon>
        <taxon>Mortierellomycetes</taxon>
        <taxon>Mortierellales</taxon>
        <taxon>Mortierellaceae</taxon>
        <taxon>Dissophora</taxon>
    </lineage>
</organism>
<evidence type="ECO:0000256" key="1">
    <source>
        <dbReference type="SAM" id="MobiDB-lite"/>
    </source>
</evidence>
<evidence type="ECO:0008006" key="4">
    <source>
        <dbReference type="Google" id="ProtNLM"/>
    </source>
</evidence>
<feature type="compositionally biased region" description="Low complexity" evidence="1">
    <location>
        <begin position="612"/>
        <end position="624"/>
    </location>
</feature>
<dbReference type="Proteomes" id="UP000738325">
    <property type="component" value="Unassembled WGS sequence"/>
</dbReference>
<feature type="compositionally biased region" description="Low complexity" evidence="1">
    <location>
        <begin position="556"/>
        <end position="570"/>
    </location>
</feature>
<dbReference type="EMBL" id="JAAAIP010000974">
    <property type="protein sequence ID" value="KAG0311060.1"/>
    <property type="molecule type" value="Genomic_DNA"/>
</dbReference>
<feature type="region of interest" description="Disordered" evidence="1">
    <location>
        <begin position="555"/>
        <end position="587"/>
    </location>
</feature>
<proteinExistence type="predicted"/>
<dbReference type="InterPro" id="IPR032675">
    <property type="entry name" value="LRR_dom_sf"/>
</dbReference>
<keyword evidence="3" id="KW-1185">Reference proteome</keyword>
<name>A0A9P6UMA1_9FUNG</name>
<comment type="caution">
    <text evidence="2">The sequence shown here is derived from an EMBL/GenBank/DDBJ whole genome shotgun (WGS) entry which is preliminary data.</text>
</comment>
<dbReference type="SUPFAM" id="SSF52047">
    <property type="entry name" value="RNI-like"/>
    <property type="match status" value="1"/>
</dbReference>
<sequence>MPSRLSTVTPAALFIPEVVIHLLAALPLHDLQHTAVFVCRSWYLLSRPLLRRRDFHWLGKLPLTQRHLLEFLTNVQTLPTISSTSTRYYVRPRRGASWSQLRTQIQDQQVFKHAEDFFRELTLAGNVRMDLSSLGPMDMLATTLRSVRVENTWMERIHVEIILTHCVVLEHLDVDSTFRVSGESRKGAGLSKLVLPEETLPITHLKRLTLRRVAIELPALERLLATKGCIVELALKHVSISLPALGSTTALAPMVDATLADQPRVLESIYRSCPALNSLHFSLLSHSPAHQDQAQLFRSFPAVQRWSVPHSDLLPSTFLSLQAYVNNVTSLELACSCSSVAPLALHEYLCNSPHLRHLWTHNMMFPAEYLDLEPVVENKAGYYSPRHCNDTLSSSSSSSPPSSPLLLSGSAALKLKQPKDTLLREQPWLQRRVWACRDLETLQIKIGGLSGDARTARNSRVMFAYLAIVCPRLRDLTITRSMMNVELEGGLCYLGALEELETLTLQSTQFWVKHVSDFEWIRKSSAAAAMRARIAGGMRSPTAAIGATNRLDRTISRTTTRSTLTSSPSRFPFKRSKTRTSIESGSASRSSALGRFVSKILGKRSRGHHEAGSSSSHAGASISRTRTNSSMGDKSTEVERSDELRIIKKLLCMYGDEGITAFLDRVERKKLRAETRSIEAEGDGSSDGSGHCWMGLEVFVMDAAKYSGVSSQSLAAVFGQLRPEIAFRAFGGSI</sequence>
<dbReference type="Gene3D" id="3.80.10.10">
    <property type="entry name" value="Ribonuclease Inhibitor"/>
    <property type="match status" value="1"/>
</dbReference>
<protein>
    <recommendedName>
        <fullName evidence="4">F-box domain-containing protein</fullName>
    </recommendedName>
</protein>
<feature type="region of interest" description="Disordered" evidence="1">
    <location>
        <begin position="604"/>
        <end position="638"/>
    </location>
</feature>